<feature type="domain" description="FecR protein" evidence="2">
    <location>
        <begin position="129"/>
        <end position="224"/>
    </location>
</feature>
<feature type="domain" description="Protein FecR C-terminal" evidence="3">
    <location>
        <begin position="284"/>
        <end position="352"/>
    </location>
</feature>
<dbReference type="InterPro" id="IPR012373">
    <property type="entry name" value="Ferrdict_sens_TM"/>
</dbReference>
<protein>
    <submittedName>
        <fullName evidence="4">FecR family protein</fullName>
    </submittedName>
</protein>
<evidence type="ECO:0000256" key="1">
    <source>
        <dbReference type="SAM" id="Phobius"/>
    </source>
</evidence>
<organism evidence="4 5">
    <name type="scientific">Chitinophaga rupis</name>
    <dbReference type="NCBI Taxonomy" id="573321"/>
    <lineage>
        <taxon>Bacteria</taxon>
        <taxon>Pseudomonadati</taxon>
        <taxon>Bacteroidota</taxon>
        <taxon>Chitinophagia</taxon>
        <taxon>Chitinophagales</taxon>
        <taxon>Chitinophagaceae</taxon>
        <taxon>Chitinophaga</taxon>
    </lineage>
</organism>
<dbReference type="FunFam" id="2.60.120.1440:FF:000001">
    <property type="entry name" value="Putative anti-sigma factor"/>
    <property type="match status" value="1"/>
</dbReference>
<proteinExistence type="predicted"/>
<name>A0A1H8CAG9_9BACT</name>
<keyword evidence="1" id="KW-0472">Membrane</keyword>
<dbReference type="RefSeq" id="WP_089917935.1">
    <property type="nucleotide sequence ID" value="NZ_FOBB01000007.1"/>
</dbReference>
<gene>
    <name evidence="4" type="ORF">SAMN04488505_10746</name>
</gene>
<evidence type="ECO:0000259" key="2">
    <source>
        <dbReference type="Pfam" id="PF04773"/>
    </source>
</evidence>
<keyword evidence="5" id="KW-1185">Reference proteome</keyword>
<dbReference type="PANTHER" id="PTHR30273:SF2">
    <property type="entry name" value="PROTEIN FECR"/>
    <property type="match status" value="1"/>
</dbReference>
<dbReference type="Gene3D" id="3.55.50.30">
    <property type="match status" value="1"/>
</dbReference>
<feature type="transmembrane region" description="Helical" evidence="1">
    <location>
        <begin position="95"/>
        <end position="114"/>
    </location>
</feature>
<evidence type="ECO:0000313" key="4">
    <source>
        <dbReference type="EMBL" id="SEM91952.1"/>
    </source>
</evidence>
<evidence type="ECO:0000313" key="5">
    <source>
        <dbReference type="Proteomes" id="UP000198984"/>
    </source>
</evidence>
<dbReference type="OrthoDB" id="1523735at2"/>
<accession>A0A1H8CAG9</accession>
<dbReference type="InterPro" id="IPR032508">
    <property type="entry name" value="FecR_C"/>
</dbReference>
<dbReference type="PIRSF" id="PIRSF018266">
    <property type="entry name" value="FecR"/>
    <property type="match status" value="1"/>
</dbReference>
<sequence>MKDEKIWELIVLKLSGEATPDQEAELEEALKQRPDLALQAGMLEGIWSSRQEREQPDTANSFNRHLQRLSNHLSDGTLKYDTEARTTQRTFSLRAILPAAIAACLALGIIIVLLPARKEKMPVAAAQNEIWTKKGSRSKLTLPDGTEVWLNASSKVTYGNDFNGDTRKVTLEGEAFFEVTKRNGIPFIIHTDMVDVKVLGTTLNVRAYADEKITETALISGAVEIVLQRNPEKKIILRPDEKLVVRNDTATLTKPEPMLLLTQVHYLDKKQQNPPAEALWMKNKLVFDSETLQQIALKLERWYDVKVIIQDKQLEDVQYSGIFENEDISEVLYALQLTGNFHYSIRKKVVTIGL</sequence>
<dbReference type="Pfam" id="PF16344">
    <property type="entry name" value="FecR_C"/>
    <property type="match status" value="1"/>
</dbReference>
<evidence type="ECO:0000259" key="3">
    <source>
        <dbReference type="Pfam" id="PF16344"/>
    </source>
</evidence>
<dbReference type="Proteomes" id="UP000198984">
    <property type="component" value="Unassembled WGS sequence"/>
</dbReference>
<dbReference type="PANTHER" id="PTHR30273">
    <property type="entry name" value="PERIPLASMIC SIGNAL SENSOR AND SIGMA FACTOR ACTIVATOR FECR-RELATED"/>
    <property type="match status" value="1"/>
</dbReference>
<dbReference type="InterPro" id="IPR006860">
    <property type="entry name" value="FecR"/>
</dbReference>
<reference evidence="4 5" key="1">
    <citation type="submission" date="2016-10" db="EMBL/GenBank/DDBJ databases">
        <authorList>
            <person name="de Groot N.N."/>
        </authorList>
    </citation>
    <scope>NUCLEOTIDE SEQUENCE [LARGE SCALE GENOMIC DNA]</scope>
    <source>
        <strain evidence="4 5">DSM 21039</strain>
    </source>
</reference>
<dbReference type="STRING" id="573321.SAMN04488505_10746"/>
<keyword evidence="1" id="KW-1133">Transmembrane helix</keyword>
<keyword evidence="1" id="KW-0812">Transmembrane</keyword>
<dbReference type="GO" id="GO:0016989">
    <property type="term" value="F:sigma factor antagonist activity"/>
    <property type="evidence" value="ECO:0007669"/>
    <property type="project" value="TreeGrafter"/>
</dbReference>
<dbReference type="Pfam" id="PF04773">
    <property type="entry name" value="FecR"/>
    <property type="match status" value="1"/>
</dbReference>
<dbReference type="Gene3D" id="2.60.120.1440">
    <property type="match status" value="1"/>
</dbReference>
<dbReference type="AlphaFoldDB" id="A0A1H8CAG9"/>
<dbReference type="EMBL" id="FOBB01000007">
    <property type="protein sequence ID" value="SEM91952.1"/>
    <property type="molecule type" value="Genomic_DNA"/>
</dbReference>